<dbReference type="Proteomes" id="UP000656367">
    <property type="component" value="Unassembled WGS sequence"/>
</dbReference>
<evidence type="ECO:0008006" key="3">
    <source>
        <dbReference type="Google" id="ProtNLM"/>
    </source>
</evidence>
<protein>
    <recommendedName>
        <fullName evidence="3">Small CPxCG-related zinc finger protein</fullName>
    </recommendedName>
</protein>
<reference evidence="1" key="2">
    <citation type="submission" date="2020-09" db="EMBL/GenBank/DDBJ databases">
        <authorList>
            <person name="Sun Q."/>
            <person name="Ohkuma M."/>
        </authorList>
    </citation>
    <scope>NUCLEOTIDE SEQUENCE</scope>
    <source>
        <strain evidence="1">JCM 15759</strain>
    </source>
</reference>
<evidence type="ECO:0000313" key="2">
    <source>
        <dbReference type="Proteomes" id="UP000656367"/>
    </source>
</evidence>
<dbReference type="AlphaFoldDB" id="A0A830FVH9"/>
<dbReference type="Pfam" id="PF24443">
    <property type="entry name" value="DUF7562"/>
    <property type="match status" value="1"/>
</dbReference>
<dbReference type="EMBL" id="BMON01000002">
    <property type="protein sequence ID" value="GGM46569.1"/>
    <property type="molecule type" value="Genomic_DNA"/>
</dbReference>
<accession>A0A830FVH9</accession>
<evidence type="ECO:0000313" key="1">
    <source>
        <dbReference type="EMBL" id="GGM46569.1"/>
    </source>
</evidence>
<sequence length="104" mass="12127">MVLMDFRNAWHRTTDEEVCCIACGEAVARSDAREYDKYGDSWSRDDKSFEYLCKPCYREHCHFDRTGLEDRLEAAGAGTVNRDVFLRRYHDLADEAEQTRADGH</sequence>
<comment type="caution">
    <text evidence="1">The sequence shown here is derived from an EMBL/GenBank/DDBJ whole genome shotgun (WGS) entry which is preliminary data.</text>
</comment>
<dbReference type="InterPro" id="IPR055984">
    <property type="entry name" value="DUF7562"/>
</dbReference>
<proteinExistence type="predicted"/>
<name>A0A830FVH9_HALAR</name>
<organism evidence="1 2">
    <name type="scientific">Haloarcula argentinensis</name>
    <dbReference type="NCBI Taxonomy" id="43776"/>
    <lineage>
        <taxon>Archaea</taxon>
        <taxon>Methanobacteriati</taxon>
        <taxon>Methanobacteriota</taxon>
        <taxon>Stenosarchaea group</taxon>
        <taxon>Halobacteria</taxon>
        <taxon>Halobacteriales</taxon>
        <taxon>Haloarculaceae</taxon>
        <taxon>Haloarcula</taxon>
    </lineage>
</organism>
<reference evidence="1" key="1">
    <citation type="journal article" date="2014" name="Int. J. Syst. Evol. Microbiol.">
        <title>Complete genome sequence of Corynebacterium casei LMG S-19264T (=DSM 44701T), isolated from a smear-ripened cheese.</title>
        <authorList>
            <consortium name="US DOE Joint Genome Institute (JGI-PGF)"/>
            <person name="Walter F."/>
            <person name="Albersmeier A."/>
            <person name="Kalinowski J."/>
            <person name="Ruckert C."/>
        </authorList>
    </citation>
    <scope>NUCLEOTIDE SEQUENCE</scope>
    <source>
        <strain evidence="1">JCM 15759</strain>
    </source>
</reference>
<gene>
    <name evidence="1" type="ORF">GCM10009006_29780</name>
</gene>